<dbReference type="InterPro" id="IPR002347">
    <property type="entry name" value="SDR_fam"/>
</dbReference>
<dbReference type="Pfam" id="PF00106">
    <property type="entry name" value="adh_short"/>
    <property type="match status" value="1"/>
</dbReference>
<organism evidence="4 5">
    <name type="scientific">Ancylobacter mangrovi</name>
    <dbReference type="NCBI Taxonomy" id="2972472"/>
    <lineage>
        <taxon>Bacteria</taxon>
        <taxon>Pseudomonadati</taxon>
        <taxon>Pseudomonadota</taxon>
        <taxon>Alphaproteobacteria</taxon>
        <taxon>Hyphomicrobiales</taxon>
        <taxon>Xanthobacteraceae</taxon>
        <taxon>Ancylobacter</taxon>
    </lineage>
</organism>
<comment type="caution">
    <text evidence="4">The sequence shown here is derived from an EMBL/GenBank/DDBJ whole genome shotgun (WGS) entry which is preliminary data.</text>
</comment>
<keyword evidence="5" id="KW-1185">Reference proteome</keyword>
<name>A0A9X2P9C7_9HYPH</name>
<accession>A0A9X2P9C7</accession>
<gene>
    <name evidence="4" type="ORF">NVS89_05065</name>
</gene>
<dbReference type="RefSeq" id="WP_258731410.1">
    <property type="nucleotide sequence ID" value="NZ_JANTHZ010000001.1"/>
</dbReference>
<dbReference type="EMBL" id="JANTHZ010000001">
    <property type="protein sequence ID" value="MCS0494459.1"/>
    <property type="molecule type" value="Genomic_DNA"/>
</dbReference>
<evidence type="ECO:0000256" key="2">
    <source>
        <dbReference type="ARBA" id="ARBA00023002"/>
    </source>
</evidence>
<dbReference type="CDD" id="cd05374">
    <property type="entry name" value="17beta-HSD-like_SDR_c"/>
    <property type="match status" value="1"/>
</dbReference>
<reference evidence="4" key="1">
    <citation type="submission" date="2022-08" db="EMBL/GenBank/DDBJ databases">
        <authorList>
            <person name="Li F."/>
        </authorList>
    </citation>
    <scope>NUCLEOTIDE SEQUENCE</scope>
    <source>
        <strain evidence="4">MQZ15Z-1</strain>
    </source>
</reference>
<comment type="similarity">
    <text evidence="1 3">Belongs to the short-chain dehydrogenases/reductases (SDR) family.</text>
</comment>
<dbReference type="GO" id="GO:0016491">
    <property type="term" value="F:oxidoreductase activity"/>
    <property type="evidence" value="ECO:0007669"/>
    <property type="project" value="UniProtKB-KW"/>
</dbReference>
<dbReference type="AlphaFoldDB" id="A0A9X2P9C7"/>
<dbReference type="PROSITE" id="PS00061">
    <property type="entry name" value="ADH_SHORT"/>
    <property type="match status" value="1"/>
</dbReference>
<dbReference type="InterPro" id="IPR020904">
    <property type="entry name" value="Sc_DH/Rdtase_CS"/>
</dbReference>
<dbReference type="PANTHER" id="PTHR43976:SF16">
    <property type="entry name" value="SHORT-CHAIN DEHYDROGENASE_REDUCTASE FAMILY PROTEIN"/>
    <property type="match status" value="1"/>
</dbReference>
<sequence length="285" mass="30247">MTENTAPVWFITGCSKGFGRELVKRVLARGWRVVATARNPAAIADLVAGHEDRALALALDVTRPEQIEASVAATMKRFGRIDVLVNNAGYGYAASVEEGDEAAIRTMFDTNLFGLAAVTRKVLPILRAQGGGAIVNLSSLAGLSGNAGTGYYAASKFAVEGLSDALAKEVEQFGIKVLLVEPGPFETEFTRSLASTASTLPAYAGSVATRIDQLLTSTNRPGDPVRAAEAIIAALTAAKTPHRLVLGAKALNDVRAKLDSMRRDFDTWEKVTLEADYPEARAPAR</sequence>
<evidence type="ECO:0000313" key="5">
    <source>
        <dbReference type="Proteomes" id="UP001151088"/>
    </source>
</evidence>
<keyword evidence="2" id="KW-0560">Oxidoreductase</keyword>
<evidence type="ECO:0000256" key="3">
    <source>
        <dbReference type="RuleBase" id="RU000363"/>
    </source>
</evidence>
<dbReference type="InterPro" id="IPR051911">
    <property type="entry name" value="SDR_oxidoreductase"/>
</dbReference>
<dbReference type="SUPFAM" id="SSF51735">
    <property type="entry name" value="NAD(P)-binding Rossmann-fold domains"/>
    <property type="match status" value="1"/>
</dbReference>
<evidence type="ECO:0000313" key="4">
    <source>
        <dbReference type="EMBL" id="MCS0494459.1"/>
    </source>
</evidence>
<protein>
    <submittedName>
        <fullName evidence="4">Oxidoreductase</fullName>
    </submittedName>
</protein>
<dbReference type="NCBIfam" id="NF004824">
    <property type="entry name" value="PRK06180.1"/>
    <property type="match status" value="1"/>
</dbReference>
<dbReference type="PRINTS" id="PR00081">
    <property type="entry name" value="GDHRDH"/>
</dbReference>
<dbReference type="Gene3D" id="3.40.50.720">
    <property type="entry name" value="NAD(P)-binding Rossmann-like Domain"/>
    <property type="match status" value="1"/>
</dbReference>
<dbReference type="Proteomes" id="UP001151088">
    <property type="component" value="Unassembled WGS sequence"/>
</dbReference>
<dbReference type="InterPro" id="IPR036291">
    <property type="entry name" value="NAD(P)-bd_dom_sf"/>
</dbReference>
<dbReference type="PANTHER" id="PTHR43976">
    <property type="entry name" value="SHORT CHAIN DEHYDROGENASE"/>
    <property type="match status" value="1"/>
</dbReference>
<dbReference type="PRINTS" id="PR00080">
    <property type="entry name" value="SDRFAMILY"/>
</dbReference>
<proteinExistence type="inferred from homology"/>
<evidence type="ECO:0000256" key="1">
    <source>
        <dbReference type="ARBA" id="ARBA00006484"/>
    </source>
</evidence>